<sequence length="753" mass="79184">MTEAMDQGNPSITQFPRIPEISVTHISPPSKSSSPSSLFSASSALQSNSTTPSATPDPALGASDATSKLAQHSLVGHQGSVNRPPVSQRQPQTAQVASLQQAAPVAQHYPRPQVQPSRHRPYPEEIYAQAYISPSAHHAAYPMPSNSFPAGMHPPGMMHPGMAMGMGTGMAPAGFIPQPPQPGGYIPQPMGPYSPYQYGYHPQPQYYVPDPQTTNATTSYPMHSGQVAPPPPSFPIHPPVAPRAGHVQAAPPPAPACQMLVHQGPLAEGPSSQVEGIINGLQPNFVPYYNPGESHAWSGDVPRAENVQEPGAQPQFPPQMQGGMTLEHNAAMMGQEMGYPNAGVMQLPASTGCSSLPPSSGNGKGKGKRGASDNDDAQPKLKRKKHPRLRPSEDPNFKYDSTNDKGHALYKCLLPQCALTKPMQEGSVDAHRKSDRHSQKSGKYPCEYCGKGLSRGDARLRHETGNKECRDLRAKMMGSTTVTDQPGPSAASGSPTIAATTVAAPSGSFTIEVPMAGPGPMHMQAQPPSVPAVSYALTAQPTTWRRAPPRPVQQQASQVPVQPTAQAQIVQPRAVLQATSGVPPLPVFAQATSILQIQPSTQVSKAEPCAVPQSASGGPPLPVIAQDFFTMGPTRQPQQPSGVPPPVVAGDIDVLPDVTGDDEIDDLFESAEMSSPGISTSLALPPVPAAEEATPDAPAAQTTPADAPAPFSFDLAALDLPFDDWTGNGEQSLDDALAEAFAEVFADTDSWMG</sequence>
<protein>
    <submittedName>
        <fullName evidence="2">Uncharacterized protein</fullName>
    </submittedName>
</protein>
<keyword evidence="3" id="KW-1185">Reference proteome</keyword>
<dbReference type="OrthoDB" id="2672240at2759"/>
<dbReference type="AlphaFoldDB" id="A0A1B7N602"/>
<reference evidence="2 3" key="1">
    <citation type="submission" date="2016-06" db="EMBL/GenBank/DDBJ databases">
        <title>Comparative genomics of the ectomycorrhizal sister species Rhizopogon vinicolor and Rhizopogon vesiculosus (Basidiomycota: Boletales) reveals a divergence of the mating type B locus.</title>
        <authorList>
            <consortium name="DOE Joint Genome Institute"/>
            <person name="Mujic A.B."/>
            <person name="Kuo A."/>
            <person name="Tritt A."/>
            <person name="Lipzen A."/>
            <person name="Chen C."/>
            <person name="Johnson J."/>
            <person name="Sharma A."/>
            <person name="Barry K."/>
            <person name="Grigoriev I.V."/>
            <person name="Spatafora J.W."/>
        </authorList>
    </citation>
    <scope>NUCLEOTIDE SEQUENCE [LARGE SCALE GENOMIC DNA]</scope>
    <source>
        <strain evidence="2 3">AM-OR11-026</strain>
    </source>
</reference>
<feature type="region of interest" description="Disordered" evidence="1">
    <location>
        <begin position="349"/>
        <end position="402"/>
    </location>
</feature>
<feature type="compositionally biased region" description="Low complexity" evidence="1">
    <location>
        <begin position="689"/>
        <end position="708"/>
    </location>
</feature>
<feature type="compositionally biased region" description="Low complexity" evidence="1">
    <location>
        <begin position="27"/>
        <end position="49"/>
    </location>
</feature>
<evidence type="ECO:0000313" key="2">
    <source>
        <dbReference type="EMBL" id="OAX40280.1"/>
    </source>
</evidence>
<gene>
    <name evidence="2" type="ORF">K503DRAFT_768737</name>
</gene>
<proteinExistence type="predicted"/>
<feature type="compositionally biased region" description="Basic and acidic residues" evidence="1">
    <location>
        <begin position="390"/>
        <end position="402"/>
    </location>
</feature>
<feature type="region of interest" description="Disordered" evidence="1">
    <location>
        <begin position="688"/>
        <end position="708"/>
    </location>
</feature>
<evidence type="ECO:0000313" key="3">
    <source>
        <dbReference type="Proteomes" id="UP000092154"/>
    </source>
</evidence>
<feature type="compositionally biased region" description="Polar residues" evidence="1">
    <location>
        <begin position="79"/>
        <end position="101"/>
    </location>
</feature>
<dbReference type="EMBL" id="KV448218">
    <property type="protein sequence ID" value="OAX40280.1"/>
    <property type="molecule type" value="Genomic_DNA"/>
</dbReference>
<organism evidence="2 3">
    <name type="scientific">Rhizopogon vinicolor AM-OR11-026</name>
    <dbReference type="NCBI Taxonomy" id="1314800"/>
    <lineage>
        <taxon>Eukaryota</taxon>
        <taxon>Fungi</taxon>
        <taxon>Dikarya</taxon>
        <taxon>Basidiomycota</taxon>
        <taxon>Agaricomycotina</taxon>
        <taxon>Agaricomycetes</taxon>
        <taxon>Agaricomycetidae</taxon>
        <taxon>Boletales</taxon>
        <taxon>Suillineae</taxon>
        <taxon>Rhizopogonaceae</taxon>
        <taxon>Rhizopogon</taxon>
    </lineage>
</organism>
<feature type="region of interest" description="Disordered" evidence="1">
    <location>
        <begin position="1"/>
        <end position="119"/>
    </location>
</feature>
<evidence type="ECO:0000256" key="1">
    <source>
        <dbReference type="SAM" id="MobiDB-lite"/>
    </source>
</evidence>
<feature type="compositionally biased region" description="Basic residues" evidence="1">
    <location>
        <begin position="380"/>
        <end position="389"/>
    </location>
</feature>
<dbReference type="Proteomes" id="UP000092154">
    <property type="component" value="Unassembled WGS sequence"/>
</dbReference>
<feature type="region of interest" description="Disordered" evidence="1">
    <location>
        <begin position="296"/>
        <end position="317"/>
    </location>
</feature>
<dbReference type="InParanoid" id="A0A1B7N602"/>
<name>A0A1B7N602_9AGAM</name>
<accession>A0A1B7N602</accession>